<dbReference type="EMBL" id="CP120733">
    <property type="protein sequence ID" value="WFD12023.1"/>
    <property type="molecule type" value="Genomic_DNA"/>
</dbReference>
<reference evidence="2 3" key="1">
    <citation type="submission" date="2023-03" db="EMBL/GenBank/DDBJ databases">
        <title>Complete genome sequence of Tepidibacter sp. SWIR-1, isolated from a deep-sea hydrothermal vent.</title>
        <authorList>
            <person name="Li X."/>
        </authorList>
    </citation>
    <scope>NUCLEOTIDE SEQUENCE [LARGE SCALE GENOMIC DNA]</scope>
    <source>
        <strain evidence="2 3">SWIR-1</strain>
    </source>
</reference>
<dbReference type="InterPro" id="IPR009045">
    <property type="entry name" value="Zn_M74/Hedgehog-like"/>
</dbReference>
<evidence type="ECO:0000313" key="2">
    <source>
        <dbReference type="EMBL" id="WFD12023.1"/>
    </source>
</evidence>
<keyword evidence="3" id="KW-1185">Reference proteome</keyword>
<dbReference type="RefSeq" id="WP_277734284.1">
    <property type="nucleotide sequence ID" value="NZ_CP120733.1"/>
</dbReference>
<organism evidence="2 3">
    <name type="scientific">Tepidibacter hydrothermalis</name>
    <dbReference type="NCBI Taxonomy" id="3036126"/>
    <lineage>
        <taxon>Bacteria</taxon>
        <taxon>Bacillati</taxon>
        <taxon>Bacillota</taxon>
        <taxon>Clostridia</taxon>
        <taxon>Peptostreptococcales</taxon>
        <taxon>Peptostreptococcaceae</taxon>
        <taxon>Tepidibacter</taxon>
    </lineage>
</organism>
<keyword evidence="2" id="KW-0645">Protease</keyword>
<keyword evidence="2" id="KW-0121">Carboxypeptidase</keyword>
<dbReference type="Pfam" id="PF08291">
    <property type="entry name" value="Peptidase_M15_3"/>
    <property type="match status" value="1"/>
</dbReference>
<gene>
    <name evidence="2" type="ORF">P4S50_08075</name>
</gene>
<name>A0ABY8EGF1_9FIRM</name>
<dbReference type="Gene3D" id="3.30.1380.10">
    <property type="match status" value="1"/>
</dbReference>
<sequence length="138" mass="15934">MIYKGQSKYKDKPITEHFRVGEIVCHDGSSEYIINSKALEGLEKLREIIKKPIIINSGYRTVSYNKRCGGSPKSQHLVGNAIDFHVKGMSTEDIYHIMKTHNMIGKEFKGIGLYNTFVHVDVRPNPNRRGYSFWDMRK</sequence>
<dbReference type="GO" id="GO:0004180">
    <property type="term" value="F:carboxypeptidase activity"/>
    <property type="evidence" value="ECO:0007669"/>
    <property type="project" value="UniProtKB-KW"/>
</dbReference>
<keyword evidence="2" id="KW-0378">Hydrolase</keyword>
<dbReference type="Proteomes" id="UP001222800">
    <property type="component" value="Chromosome"/>
</dbReference>
<feature type="domain" description="Peptidase M15A C-terminal" evidence="1">
    <location>
        <begin position="17"/>
        <end position="121"/>
    </location>
</feature>
<protein>
    <submittedName>
        <fullName evidence="2">D-Ala-D-Ala carboxypeptidase family metallohydrolase</fullName>
    </submittedName>
</protein>
<proteinExistence type="predicted"/>
<dbReference type="InterPro" id="IPR013230">
    <property type="entry name" value="Peptidase_M15A_C"/>
</dbReference>
<evidence type="ECO:0000313" key="3">
    <source>
        <dbReference type="Proteomes" id="UP001222800"/>
    </source>
</evidence>
<accession>A0ABY8EGF1</accession>
<dbReference type="SUPFAM" id="SSF55166">
    <property type="entry name" value="Hedgehog/DD-peptidase"/>
    <property type="match status" value="1"/>
</dbReference>
<evidence type="ECO:0000259" key="1">
    <source>
        <dbReference type="Pfam" id="PF08291"/>
    </source>
</evidence>